<evidence type="ECO:0000313" key="3">
    <source>
        <dbReference type="Proteomes" id="UP001500320"/>
    </source>
</evidence>
<keyword evidence="3" id="KW-1185">Reference proteome</keyword>
<name>A0ABP6P1D3_9ACTN</name>
<accession>A0ABP6P1D3</accession>
<protein>
    <submittedName>
        <fullName evidence="2">Uncharacterized protein</fullName>
    </submittedName>
</protein>
<proteinExistence type="predicted"/>
<feature type="compositionally biased region" description="Gly residues" evidence="1">
    <location>
        <begin position="122"/>
        <end position="133"/>
    </location>
</feature>
<gene>
    <name evidence="2" type="ORF">GCM10010466_64310</name>
</gene>
<comment type="caution">
    <text evidence="2">The sequence shown here is derived from an EMBL/GenBank/DDBJ whole genome shotgun (WGS) entry which is preliminary data.</text>
</comment>
<dbReference type="Proteomes" id="UP001500320">
    <property type="component" value="Unassembled WGS sequence"/>
</dbReference>
<sequence length="161" mass="15437">MRTPSVPAHGVDGLAVTGIDASGATIAVRASTTADVALTVTFAEGPAEDRLLEAPPVTLTLTGSGSYLRTVTHAFTVPACGQTLLRRVTAATWPPAAGGVRSLTVTATGGPCPAPGTPEPGGPAGGSADGPAGGSADDAPQDVTDDPAGAGGRPSGDDGAL</sequence>
<evidence type="ECO:0000256" key="1">
    <source>
        <dbReference type="SAM" id="MobiDB-lite"/>
    </source>
</evidence>
<organism evidence="2 3">
    <name type="scientific">Planomonospora alba</name>
    <dbReference type="NCBI Taxonomy" id="161354"/>
    <lineage>
        <taxon>Bacteria</taxon>
        <taxon>Bacillati</taxon>
        <taxon>Actinomycetota</taxon>
        <taxon>Actinomycetes</taxon>
        <taxon>Streptosporangiales</taxon>
        <taxon>Streptosporangiaceae</taxon>
        <taxon>Planomonospora</taxon>
    </lineage>
</organism>
<reference evidence="3" key="1">
    <citation type="journal article" date="2019" name="Int. J. Syst. Evol. Microbiol.">
        <title>The Global Catalogue of Microorganisms (GCM) 10K type strain sequencing project: providing services to taxonomists for standard genome sequencing and annotation.</title>
        <authorList>
            <consortium name="The Broad Institute Genomics Platform"/>
            <consortium name="The Broad Institute Genome Sequencing Center for Infectious Disease"/>
            <person name="Wu L."/>
            <person name="Ma J."/>
        </authorList>
    </citation>
    <scope>NUCLEOTIDE SEQUENCE [LARGE SCALE GENOMIC DNA]</scope>
    <source>
        <strain evidence="3">JCM 9373</strain>
    </source>
</reference>
<dbReference type="EMBL" id="BAAAUT010000085">
    <property type="protein sequence ID" value="GAA3164524.1"/>
    <property type="molecule type" value="Genomic_DNA"/>
</dbReference>
<feature type="compositionally biased region" description="Pro residues" evidence="1">
    <location>
        <begin position="112"/>
        <end position="121"/>
    </location>
</feature>
<feature type="region of interest" description="Disordered" evidence="1">
    <location>
        <begin position="95"/>
        <end position="161"/>
    </location>
</feature>
<evidence type="ECO:0000313" key="2">
    <source>
        <dbReference type="EMBL" id="GAA3164524.1"/>
    </source>
</evidence>